<name>A0A2K8P288_9MOLU</name>
<feature type="domain" description="Transketolase-like pyrimidine-binding" evidence="22">
    <location>
        <begin position="348"/>
        <end position="519"/>
    </location>
</feature>
<keyword evidence="13 18" id="KW-0786">Thiamine pyrophosphate</keyword>
<feature type="binding site" evidence="19">
    <location>
        <position position="188"/>
    </location>
    <ligand>
        <name>Mg(2+)</name>
        <dbReference type="ChEBI" id="CHEBI:18420"/>
    </ligand>
</feature>
<feature type="binding site" evidence="18">
    <location>
        <position position="67"/>
    </location>
    <ligand>
        <name>thiamine diphosphate</name>
        <dbReference type="ChEBI" id="CHEBI:58937"/>
    </ligand>
</feature>
<dbReference type="Pfam" id="PF00456">
    <property type="entry name" value="Transketolase_N"/>
    <property type="match status" value="1"/>
</dbReference>
<dbReference type="CDD" id="cd07033">
    <property type="entry name" value="TPP_PYR_DXS_TK_like"/>
    <property type="match status" value="1"/>
</dbReference>
<feature type="binding site" evidence="18">
    <location>
        <begin position="115"/>
        <end position="117"/>
    </location>
    <ligand>
        <name>thiamine diphosphate</name>
        <dbReference type="ChEBI" id="CHEBI:58937"/>
    </ligand>
</feature>
<feature type="binding site" evidence="17">
    <location>
        <position position="260"/>
    </location>
    <ligand>
        <name>substrate</name>
    </ligand>
</feature>
<evidence type="ECO:0000256" key="19">
    <source>
        <dbReference type="PIRSR" id="PIRSR605478-4"/>
    </source>
</evidence>
<feature type="binding site" evidence="17">
    <location>
        <position position="27"/>
    </location>
    <ligand>
        <name>substrate</name>
    </ligand>
</feature>
<evidence type="ECO:0000256" key="13">
    <source>
        <dbReference type="ARBA" id="ARBA00023052"/>
    </source>
</evidence>
<evidence type="ECO:0000256" key="7">
    <source>
        <dbReference type="ARBA" id="ARBA00013152"/>
    </source>
</evidence>
<comment type="cofactor">
    <cofactor evidence="19">
        <name>Mg(2+)</name>
        <dbReference type="ChEBI" id="CHEBI:18420"/>
    </cofactor>
    <text evidence="19">Binds 1 Mg(2+) ion per subunit. Can also utilize other divalent metal cations, such as Ca(2+), Mn(2+) and Co(2+).</text>
</comment>
<dbReference type="PROSITE" id="PS00802">
    <property type="entry name" value="TRANSKETOLASE_2"/>
    <property type="match status" value="1"/>
</dbReference>
<comment type="subunit">
    <text evidence="6 21">Homodimer.</text>
</comment>
<dbReference type="CDD" id="cd02012">
    <property type="entry name" value="TPP_TK"/>
    <property type="match status" value="1"/>
</dbReference>
<feature type="binding site" evidence="18">
    <location>
        <position position="186"/>
    </location>
    <ligand>
        <name>thiamine diphosphate</name>
        <dbReference type="ChEBI" id="CHEBI:58937"/>
    </ligand>
</feature>
<comment type="cofactor">
    <cofactor evidence="2">
        <name>Mn(2+)</name>
        <dbReference type="ChEBI" id="CHEBI:29035"/>
    </cofactor>
</comment>
<feature type="site" description="Important for catalytic activity" evidence="20">
    <location>
        <position position="260"/>
    </location>
</feature>
<dbReference type="OrthoDB" id="8732661at2"/>
<dbReference type="Gene3D" id="3.40.50.920">
    <property type="match status" value="1"/>
</dbReference>
<feature type="binding site" evidence="18">
    <location>
        <position position="157"/>
    </location>
    <ligand>
        <name>thiamine diphosphate</name>
        <dbReference type="ChEBI" id="CHEBI:58937"/>
    </ligand>
</feature>
<evidence type="ECO:0000256" key="14">
    <source>
        <dbReference type="ARBA" id="ARBA00049473"/>
    </source>
</evidence>
<dbReference type="Gene3D" id="3.40.50.970">
    <property type="match status" value="2"/>
</dbReference>
<evidence type="ECO:0000256" key="6">
    <source>
        <dbReference type="ARBA" id="ARBA00011738"/>
    </source>
</evidence>
<dbReference type="EC" id="2.2.1.1" evidence="7 15"/>
<dbReference type="InterPro" id="IPR005474">
    <property type="entry name" value="Transketolase_N"/>
</dbReference>
<feature type="binding site" evidence="17">
    <location>
        <position position="514"/>
    </location>
    <ligand>
        <name>substrate</name>
    </ligand>
</feature>
<keyword evidence="12 19" id="KW-0460">Magnesium</keyword>
<evidence type="ECO:0000256" key="10">
    <source>
        <dbReference type="ARBA" id="ARBA00022723"/>
    </source>
</evidence>
<feature type="binding site" evidence="17">
    <location>
        <position position="454"/>
    </location>
    <ligand>
        <name>substrate</name>
    </ligand>
</feature>
<keyword evidence="10 19" id="KW-0479">Metal-binding</keyword>
<comment type="cofactor">
    <cofactor evidence="3">
        <name>Co(2+)</name>
        <dbReference type="ChEBI" id="CHEBI:48828"/>
    </cofactor>
</comment>
<comment type="catalytic activity">
    <reaction evidence="14 21">
        <text>D-sedoheptulose 7-phosphate + D-glyceraldehyde 3-phosphate = aldehydo-D-ribose 5-phosphate + D-xylulose 5-phosphate</text>
        <dbReference type="Rhea" id="RHEA:10508"/>
        <dbReference type="ChEBI" id="CHEBI:57483"/>
        <dbReference type="ChEBI" id="CHEBI:57737"/>
        <dbReference type="ChEBI" id="CHEBI:58273"/>
        <dbReference type="ChEBI" id="CHEBI:59776"/>
        <dbReference type="EC" id="2.2.1.1"/>
    </reaction>
</comment>
<evidence type="ECO:0000256" key="1">
    <source>
        <dbReference type="ARBA" id="ARBA00001913"/>
    </source>
</evidence>
<dbReference type="PANTHER" id="PTHR43522:SF2">
    <property type="entry name" value="TRANSKETOLASE 1-RELATED"/>
    <property type="match status" value="1"/>
</dbReference>
<comment type="cofactor">
    <cofactor evidence="18">
        <name>thiamine diphosphate</name>
        <dbReference type="ChEBI" id="CHEBI:58937"/>
    </cofactor>
    <text evidence="18">Binds 1 thiamine pyrophosphate per subunit. During the reaction, the substrate forms a covalent intermediate with the cofactor.</text>
</comment>
<dbReference type="InterPro" id="IPR055152">
    <property type="entry name" value="Transketolase-like_C_2"/>
</dbReference>
<protein>
    <recommendedName>
        <fullName evidence="8 15">Transketolase</fullName>
        <ecNumber evidence="7 15">2.2.1.1</ecNumber>
    </recommendedName>
</protein>
<dbReference type="GO" id="GO:0004802">
    <property type="term" value="F:transketolase activity"/>
    <property type="evidence" value="ECO:0007669"/>
    <property type="project" value="UniProtKB-UniRule"/>
</dbReference>
<dbReference type="InterPro" id="IPR033247">
    <property type="entry name" value="Transketolase_fam"/>
</dbReference>
<dbReference type="FunFam" id="3.40.50.920:FF:000003">
    <property type="entry name" value="Transketolase"/>
    <property type="match status" value="1"/>
</dbReference>
<dbReference type="Pfam" id="PF22613">
    <property type="entry name" value="Transketolase_C_1"/>
    <property type="match status" value="1"/>
</dbReference>
<keyword evidence="9 21" id="KW-0808">Transferase</keyword>
<feature type="binding site" evidence="17">
    <location>
        <position position="351"/>
    </location>
    <ligand>
        <name>substrate</name>
    </ligand>
</feature>
<dbReference type="GO" id="GO:0046872">
    <property type="term" value="F:metal ion binding"/>
    <property type="evidence" value="ECO:0007669"/>
    <property type="project" value="UniProtKB-KW"/>
</dbReference>
<feature type="binding site" evidence="17">
    <location>
        <position position="466"/>
    </location>
    <ligand>
        <name>substrate</name>
    </ligand>
</feature>
<keyword evidence="11 21" id="KW-0106">Calcium</keyword>
<dbReference type="PROSITE" id="PS00801">
    <property type="entry name" value="TRANSKETOLASE_1"/>
    <property type="match status" value="1"/>
</dbReference>
<comment type="cofactor">
    <cofactor evidence="21">
        <name>Mg(2+)</name>
        <dbReference type="ChEBI" id="CHEBI:18420"/>
    </cofactor>
    <cofactor evidence="21">
        <name>Ca(2+)</name>
        <dbReference type="ChEBI" id="CHEBI:29108"/>
    </cofactor>
    <cofactor evidence="21">
        <name>Mn(2+)</name>
        <dbReference type="ChEBI" id="CHEBI:29035"/>
    </cofactor>
    <cofactor evidence="21">
        <name>Co(2+)</name>
        <dbReference type="ChEBI" id="CHEBI:48828"/>
    </cofactor>
    <text evidence="21">Binds 1 Mg(2+) ion per subunit. Can also utilize other divalent metal cations, such as Ca(2+), Mn(2+) and Co(2+).</text>
</comment>
<evidence type="ECO:0000256" key="17">
    <source>
        <dbReference type="PIRSR" id="PIRSR605478-2"/>
    </source>
</evidence>
<evidence type="ECO:0000256" key="16">
    <source>
        <dbReference type="PIRSR" id="PIRSR605478-1"/>
    </source>
</evidence>
<dbReference type="GO" id="GO:0006098">
    <property type="term" value="P:pentose-phosphate shunt"/>
    <property type="evidence" value="ECO:0007669"/>
    <property type="project" value="TreeGrafter"/>
</dbReference>
<dbReference type="InterPro" id="IPR049557">
    <property type="entry name" value="Transketolase_CS"/>
</dbReference>
<comment type="cofactor">
    <cofactor evidence="1">
        <name>Ca(2+)</name>
        <dbReference type="ChEBI" id="CHEBI:29108"/>
    </cofactor>
</comment>
<reference evidence="23 24" key="1">
    <citation type="submission" date="2017-11" db="EMBL/GenBank/DDBJ databases">
        <title>Genome sequence of Mesoplasma coleopterae BARC 779 (ATCC 49583).</title>
        <authorList>
            <person name="Lo W.-S."/>
            <person name="Kuo C.-H."/>
        </authorList>
    </citation>
    <scope>NUCLEOTIDE SEQUENCE [LARGE SCALE GENOMIC DNA]</scope>
    <source>
        <strain evidence="23 24">BARC 779</strain>
    </source>
</reference>
<dbReference type="Pfam" id="PF02779">
    <property type="entry name" value="Transket_pyr"/>
    <property type="match status" value="1"/>
</dbReference>
<evidence type="ECO:0000256" key="20">
    <source>
        <dbReference type="PIRSR" id="PIRSR605478-5"/>
    </source>
</evidence>
<evidence type="ECO:0000256" key="2">
    <source>
        <dbReference type="ARBA" id="ARBA00001936"/>
    </source>
</evidence>
<dbReference type="KEGG" id="mcol:MCOLE_v1c03600"/>
<feature type="binding site" evidence="18">
    <location>
        <position position="260"/>
    </location>
    <ligand>
        <name>thiamine diphosphate</name>
        <dbReference type="ChEBI" id="CHEBI:58937"/>
    </ligand>
</feature>
<dbReference type="AlphaFoldDB" id="A0A2K8P288"/>
<dbReference type="SUPFAM" id="SSF52518">
    <property type="entry name" value="Thiamin diphosphate-binding fold (THDP-binding)"/>
    <property type="match status" value="2"/>
</dbReference>
<dbReference type="InterPro" id="IPR005478">
    <property type="entry name" value="Transketolase_bac-like"/>
</dbReference>
<dbReference type="PANTHER" id="PTHR43522">
    <property type="entry name" value="TRANSKETOLASE"/>
    <property type="match status" value="1"/>
</dbReference>
<evidence type="ECO:0000256" key="12">
    <source>
        <dbReference type="ARBA" id="ARBA00022842"/>
    </source>
</evidence>
<dbReference type="SUPFAM" id="SSF52922">
    <property type="entry name" value="TK C-terminal domain-like"/>
    <property type="match status" value="1"/>
</dbReference>
<dbReference type="InterPro" id="IPR029061">
    <property type="entry name" value="THDP-binding"/>
</dbReference>
<evidence type="ECO:0000256" key="3">
    <source>
        <dbReference type="ARBA" id="ARBA00001941"/>
    </source>
</evidence>
<evidence type="ECO:0000256" key="9">
    <source>
        <dbReference type="ARBA" id="ARBA00022679"/>
    </source>
</evidence>
<evidence type="ECO:0000256" key="18">
    <source>
        <dbReference type="PIRSR" id="PIRSR605478-3"/>
    </source>
</evidence>
<comment type="function">
    <text evidence="4 21">Catalyzes the transfer of a two-carbon ketol group from a ketose donor to an aldose acceptor, via a covalent intermediate with the cofactor thiamine pyrophosphate.</text>
</comment>
<accession>A0A2K8P288</accession>
<evidence type="ECO:0000259" key="22">
    <source>
        <dbReference type="SMART" id="SM00861"/>
    </source>
</evidence>
<evidence type="ECO:0000256" key="11">
    <source>
        <dbReference type="ARBA" id="ARBA00022837"/>
    </source>
</evidence>
<comment type="similarity">
    <text evidence="5 21">Belongs to the transketolase family.</text>
</comment>
<feature type="binding site" evidence="19">
    <location>
        <position position="186"/>
    </location>
    <ligand>
        <name>Mg(2+)</name>
        <dbReference type="ChEBI" id="CHEBI:18420"/>
    </ligand>
</feature>
<feature type="binding site" evidence="18">
    <location>
        <position position="430"/>
    </location>
    <ligand>
        <name>thiamine diphosphate</name>
        <dbReference type="ChEBI" id="CHEBI:58937"/>
    </ligand>
</feature>
<evidence type="ECO:0000313" key="24">
    <source>
        <dbReference type="Proteomes" id="UP000232221"/>
    </source>
</evidence>
<dbReference type="InterPro" id="IPR005475">
    <property type="entry name" value="Transketolase-like_Pyr-bd"/>
</dbReference>
<evidence type="ECO:0000256" key="8">
    <source>
        <dbReference type="ARBA" id="ARBA00016662"/>
    </source>
</evidence>
<keyword evidence="24" id="KW-1185">Reference proteome</keyword>
<evidence type="ECO:0000256" key="21">
    <source>
        <dbReference type="RuleBase" id="RU004996"/>
    </source>
</evidence>
<dbReference type="SMART" id="SM00861">
    <property type="entry name" value="Transket_pyr"/>
    <property type="match status" value="1"/>
</dbReference>
<dbReference type="GO" id="GO:0005829">
    <property type="term" value="C:cytosol"/>
    <property type="evidence" value="ECO:0007669"/>
    <property type="project" value="TreeGrafter"/>
</dbReference>
<feature type="binding site" evidence="17">
    <location>
        <position position="462"/>
    </location>
    <ligand>
        <name>substrate</name>
    </ligand>
</feature>
<dbReference type="InterPro" id="IPR009014">
    <property type="entry name" value="Transketo_C/PFOR_II"/>
</dbReference>
<evidence type="ECO:0000313" key="23">
    <source>
        <dbReference type="EMBL" id="ATZ20874.1"/>
    </source>
</evidence>
<dbReference type="InterPro" id="IPR020826">
    <property type="entry name" value="Transketolase_BS"/>
</dbReference>
<dbReference type="FunFam" id="3.40.50.970:FF:000045">
    <property type="entry name" value="Transketolase"/>
    <property type="match status" value="1"/>
</dbReference>
<evidence type="ECO:0000256" key="15">
    <source>
        <dbReference type="NCBIfam" id="TIGR00232"/>
    </source>
</evidence>
<dbReference type="NCBIfam" id="TIGR00232">
    <property type="entry name" value="tktlase_bact"/>
    <property type="match status" value="1"/>
</dbReference>
<evidence type="ECO:0000256" key="4">
    <source>
        <dbReference type="ARBA" id="ARBA00002931"/>
    </source>
</evidence>
<feature type="binding site" evidence="17">
    <location>
        <position position="378"/>
    </location>
    <ligand>
        <name>substrate</name>
    </ligand>
</feature>
<proteinExistence type="inferred from homology"/>
<evidence type="ECO:0000256" key="5">
    <source>
        <dbReference type="ARBA" id="ARBA00007131"/>
    </source>
</evidence>
<organism evidence="23 24">
    <name type="scientific">Mesoplasma coleopterae</name>
    <dbReference type="NCBI Taxonomy" id="324078"/>
    <lineage>
        <taxon>Bacteria</taxon>
        <taxon>Bacillati</taxon>
        <taxon>Mycoplasmatota</taxon>
        <taxon>Mollicutes</taxon>
        <taxon>Entomoplasmatales</taxon>
        <taxon>Entomoplasmataceae</taxon>
        <taxon>Mesoplasma</taxon>
    </lineage>
</organism>
<dbReference type="EMBL" id="CP024968">
    <property type="protein sequence ID" value="ATZ20874.1"/>
    <property type="molecule type" value="Genomic_DNA"/>
</dbReference>
<feature type="binding site" evidence="19">
    <location>
        <position position="156"/>
    </location>
    <ligand>
        <name>Mg(2+)</name>
        <dbReference type="ChEBI" id="CHEBI:18420"/>
    </ligand>
</feature>
<feature type="active site" description="Proton donor" evidence="16">
    <location>
        <position position="404"/>
    </location>
</feature>
<sequence length="655" mass="72157">MINKNNNNLNALRILGVSAINKANSGHPGIVLGAAPVVYTLFNKIMKHNPKNPKWFDRDRFVLSAGHGSALLYSALHLAGYNLSMDEIKNFRQWNSKTPGHPESHLTEGVDVTTGPLGQGVAMGVGLAIAESHTASVYNQSGINLVDHHTFVLCGDGDLQEGVAQESISLAGRLKLNKLILIHDSNDIQLDDKVEKAQSENMHERFKAAQWNTLKVTDGEDLVAIEKAINDAKLSEKPTYIEVKTIIGIGASKQGTSAVHGAPIGADIETVKNVFEWKYNDFEIPTEVYAHWNENISKNLSIEEKWNQELDKLKVVNRELWKQFTDAINKEINFDFEALKGKTPEKAEATRVSSGNIWDSINAQVKFLIGGSADLVSSTRIKGADGQFDVDNRSGRNILYGVREFAMGAINNGIHQHGGLIPFSSGFFVFSDYMKPAMRLSSIMNTQQLFIFTHDSVAVGEDGPTHQPIEQLAMIRSIPNHITFRPADYAETLASYKIALQDLKSCPSTLVLTRQDLTQLPHNDVYEEVKKGAYVMLDQPNATVTLIATGSEVGLAMETANKLKEDGIIAKVVSMPSTNLFDQQEQSYKDKVIDKSTLRVSIEMGTTYGWSKYTGDDGLNIGIDIFGASAPANKVISEYGFTSEQIFNKIKKVIK</sequence>
<dbReference type="FunFam" id="3.40.50.970:FF:000081">
    <property type="entry name" value="Transketolase"/>
    <property type="match status" value="1"/>
</dbReference>
<dbReference type="Proteomes" id="UP000232221">
    <property type="component" value="Chromosome"/>
</dbReference>
<gene>
    <name evidence="23" type="primary">tkt</name>
    <name evidence="23" type="ORF">MCOLE_v1c03600</name>
</gene>
<feature type="site" description="Important for catalytic activity" evidence="20">
    <location>
        <position position="27"/>
    </location>
</feature>
<dbReference type="RefSeq" id="WP_100670959.1">
    <property type="nucleotide sequence ID" value="NZ_CP024968.1"/>
</dbReference>